<evidence type="ECO:0000256" key="1">
    <source>
        <dbReference type="SAM" id="MobiDB-lite"/>
    </source>
</evidence>
<evidence type="ECO:0000313" key="3">
    <source>
        <dbReference type="Proteomes" id="UP000218231"/>
    </source>
</evidence>
<feature type="compositionally biased region" description="Polar residues" evidence="1">
    <location>
        <begin position="32"/>
        <end position="64"/>
    </location>
</feature>
<evidence type="ECO:0000313" key="2">
    <source>
        <dbReference type="EMBL" id="PAV77331.1"/>
    </source>
</evidence>
<dbReference type="EMBL" id="LIAE01007728">
    <property type="protein sequence ID" value="PAV77328.1"/>
    <property type="molecule type" value="Genomic_DNA"/>
</dbReference>
<accession>A0A2A2KTS8</accession>
<proteinExistence type="predicted"/>
<dbReference type="EMBL" id="LIAE01007728">
    <property type="protein sequence ID" value="PAV77331.1"/>
    <property type="molecule type" value="Genomic_DNA"/>
</dbReference>
<protein>
    <submittedName>
        <fullName evidence="2">Uncharacterized protein</fullName>
    </submittedName>
</protein>
<organism evidence="2 3">
    <name type="scientific">Diploscapter pachys</name>
    <dbReference type="NCBI Taxonomy" id="2018661"/>
    <lineage>
        <taxon>Eukaryota</taxon>
        <taxon>Metazoa</taxon>
        <taxon>Ecdysozoa</taxon>
        <taxon>Nematoda</taxon>
        <taxon>Chromadorea</taxon>
        <taxon>Rhabditida</taxon>
        <taxon>Rhabditina</taxon>
        <taxon>Rhabditomorpha</taxon>
        <taxon>Rhabditoidea</taxon>
        <taxon>Rhabditidae</taxon>
        <taxon>Diploscapter</taxon>
    </lineage>
</organism>
<gene>
    <name evidence="2" type="ORF">WR25_08411</name>
</gene>
<dbReference type="AlphaFoldDB" id="A0A2A2KTS8"/>
<feature type="region of interest" description="Disordered" evidence="1">
    <location>
        <begin position="1"/>
        <end position="64"/>
    </location>
</feature>
<comment type="caution">
    <text evidence="2">The sequence shown here is derived from an EMBL/GenBank/DDBJ whole genome shotgun (WGS) entry which is preliminary data.</text>
</comment>
<feature type="compositionally biased region" description="Basic residues" evidence="1">
    <location>
        <begin position="22"/>
        <end position="31"/>
    </location>
</feature>
<reference evidence="2 3" key="1">
    <citation type="journal article" date="2017" name="Curr. Biol.">
        <title>Genome architecture and evolution of a unichromosomal asexual nematode.</title>
        <authorList>
            <person name="Fradin H."/>
            <person name="Zegar C."/>
            <person name="Gutwein M."/>
            <person name="Lucas J."/>
            <person name="Kovtun M."/>
            <person name="Corcoran D."/>
            <person name="Baugh L.R."/>
            <person name="Kiontke K."/>
            <person name="Gunsalus K."/>
            <person name="Fitch D.H."/>
            <person name="Piano F."/>
        </authorList>
    </citation>
    <scope>NUCLEOTIDE SEQUENCE [LARGE SCALE GENOMIC DNA]</scope>
    <source>
        <strain evidence="2">PF1309</strain>
    </source>
</reference>
<keyword evidence="3" id="KW-1185">Reference proteome</keyword>
<dbReference type="Proteomes" id="UP000218231">
    <property type="component" value="Unassembled WGS sequence"/>
</dbReference>
<sequence length="251" mass="28855">MNIDPAPAPAGHQSEDANANGRVKKSKRMSTGRRSSIRLTTPMGQNKQDVLTLNPPQASRSSNTQTRILQQYLQNIADYGADLEKERVFWLEHSARQRNRMKAAHNRIVIGKVEDPYARQRAKEEVLEEMSRTAPRLTLNRLLNSYYGIYGEHREHREREVKQLEEDVCKLQQMATAEVFIYLSYHLKIILVQLRGTEILRDAVDVLEQRSRDIKIKERALLQELDDHYASCSAFSLKPPAGFLPSLAVYL</sequence>
<name>A0A2A2KTS8_9BILA</name>